<evidence type="ECO:0000313" key="2">
    <source>
        <dbReference type="EMBL" id="KAJ8931146.1"/>
    </source>
</evidence>
<proteinExistence type="predicted"/>
<keyword evidence="3" id="KW-1185">Reference proteome</keyword>
<sequence length="265" mass="29701">FFPYFIIRVILYVKLQKVDVAEEPKEEAILDKRVVSDTVKIYEPKGSKNTKTWNDSKDLALGISLGQDPLDALQSAFEIQKIVGKSTFWDTAKIDHANEDSPPTAANILLHEVKLTTQNTMEGLKSSIKPIMHTLHNIKDLQESTVNNALHKIGDFQDEAAGMVEGILDFGRAGFRKGLRLTGLQDNIENAKATLHISPNVSKQQPKKKVAKLTRSESPEKVSSEDSIESVWINPIQIDSPSYDGQILLVSKCLIHITFFIWQHK</sequence>
<evidence type="ECO:0000256" key="1">
    <source>
        <dbReference type="SAM" id="MobiDB-lite"/>
    </source>
</evidence>
<dbReference type="Proteomes" id="UP001162156">
    <property type="component" value="Unassembled WGS sequence"/>
</dbReference>
<feature type="region of interest" description="Disordered" evidence="1">
    <location>
        <begin position="201"/>
        <end position="224"/>
    </location>
</feature>
<reference evidence="2" key="1">
    <citation type="journal article" date="2023" name="Insect Mol. Biol.">
        <title>Genome sequencing provides insights into the evolution of gene families encoding plant cell wall-degrading enzymes in longhorned beetles.</title>
        <authorList>
            <person name="Shin N.R."/>
            <person name="Okamura Y."/>
            <person name="Kirsch R."/>
            <person name="Pauchet Y."/>
        </authorList>
    </citation>
    <scope>NUCLEOTIDE SEQUENCE</scope>
    <source>
        <strain evidence="2">RBIC_L_NR</strain>
    </source>
</reference>
<feature type="compositionally biased region" description="Basic and acidic residues" evidence="1">
    <location>
        <begin position="214"/>
        <end position="224"/>
    </location>
</feature>
<organism evidence="2 3">
    <name type="scientific">Rhamnusium bicolor</name>
    <dbReference type="NCBI Taxonomy" id="1586634"/>
    <lineage>
        <taxon>Eukaryota</taxon>
        <taxon>Metazoa</taxon>
        <taxon>Ecdysozoa</taxon>
        <taxon>Arthropoda</taxon>
        <taxon>Hexapoda</taxon>
        <taxon>Insecta</taxon>
        <taxon>Pterygota</taxon>
        <taxon>Neoptera</taxon>
        <taxon>Endopterygota</taxon>
        <taxon>Coleoptera</taxon>
        <taxon>Polyphaga</taxon>
        <taxon>Cucujiformia</taxon>
        <taxon>Chrysomeloidea</taxon>
        <taxon>Cerambycidae</taxon>
        <taxon>Lepturinae</taxon>
        <taxon>Rhagiini</taxon>
        <taxon>Rhamnusium</taxon>
    </lineage>
</organism>
<comment type="caution">
    <text evidence="2">The sequence shown here is derived from an EMBL/GenBank/DDBJ whole genome shotgun (WGS) entry which is preliminary data.</text>
</comment>
<feature type="non-terminal residue" evidence="2">
    <location>
        <position position="265"/>
    </location>
</feature>
<dbReference type="AlphaFoldDB" id="A0AAV8WY39"/>
<name>A0AAV8WY39_9CUCU</name>
<feature type="non-terminal residue" evidence="2">
    <location>
        <position position="1"/>
    </location>
</feature>
<accession>A0AAV8WY39</accession>
<protein>
    <submittedName>
        <fullName evidence="2">Uncharacterized protein</fullName>
    </submittedName>
</protein>
<evidence type="ECO:0000313" key="3">
    <source>
        <dbReference type="Proteomes" id="UP001162156"/>
    </source>
</evidence>
<gene>
    <name evidence="2" type="ORF">NQ314_015987</name>
</gene>
<dbReference type="EMBL" id="JANEYF010004454">
    <property type="protein sequence ID" value="KAJ8931146.1"/>
    <property type="molecule type" value="Genomic_DNA"/>
</dbReference>